<name>A0A495MRK7_9FLAO</name>
<feature type="transmembrane region" description="Helical" evidence="1">
    <location>
        <begin position="7"/>
        <end position="28"/>
    </location>
</feature>
<evidence type="ECO:0000313" key="3">
    <source>
        <dbReference type="Proteomes" id="UP000277579"/>
    </source>
</evidence>
<dbReference type="Proteomes" id="UP000277579">
    <property type="component" value="Unassembled WGS sequence"/>
</dbReference>
<dbReference type="RefSeq" id="WP_121376167.1">
    <property type="nucleotide sequence ID" value="NZ_RBLC01000001.1"/>
</dbReference>
<proteinExistence type="predicted"/>
<keyword evidence="1" id="KW-0472">Membrane</keyword>
<dbReference type="OrthoDB" id="9996757at2"/>
<dbReference type="AlphaFoldDB" id="A0A495MRK7"/>
<accession>A0A495MRK7</accession>
<feature type="transmembrane region" description="Helical" evidence="1">
    <location>
        <begin position="40"/>
        <end position="61"/>
    </location>
</feature>
<organism evidence="2 3">
    <name type="scientific">Flavobacterium endophyticum</name>
    <dbReference type="NCBI Taxonomy" id="1540163"/>
    <lineage>
        <taxon>Bacteria</taxon>
        <taxon>Pseudomonadati</taxon>
        <taxon>Bacteroidota</taxon>
        <taxon>Flavobacteriia</taxon>
        <taxon>Flavobacteriales</taxon>
        <taxon>Flavobacteriaceae</taxon>
        <taxon>Flavobacterium</taxon>
    </lineage>
</organism>
<reference evidence="2 3" key="1">
    <citation type="submission" date="2018-10" db="EMBL/GenBank/DDBJ databases">
        <title>Genomic Encyclopedia of Archaeal and Bacterial Type Strains, Phase II (KMG-II): from individual species to whole genera.</title>
        <authorList>
            <person name="Goeker M."/>
        </authorList>
    </citation>
    <scope>NUCLEOTIDE SEQUENCE [LARGE SCALE GENOMIC DNA]</scope>
    <source>
        <strain evidence="2 3">DSM 29537</strain>
    </source>
</reference>
<evidence type="ECO:0000256" key="1">
    <source>
        <dbReference type="SAM" id="Phobius"/>
    </source>
</evidence>
<dbReference type="EMBL" id="RBLC01000001">
    <property type="protein sequence ID" value="RKS26879.1"/>
    <property type="molecule type" value="Genomic_DNA"/>
</dbReference>
<evidence type="ECO:0000313" key="2">
    <source>
        <dbReference type="EMBL" id="RKS26879.1"/>
    </source>
</evidence>
<gene>
    <name evidence="2" type="ORF">CLV94_1949</name>
</gene>
<keyword evidence="3" id="KW-1185">Reference proteome</keyword>
<sequence length="78" mass="8968">MKHKRNLFYIFFASVAISILLVFVNQGIVVTSLFDKIMEVTIMVGLFFIVFVVVYFLLFITKSGASKITKKQKKDLTK</sequence>
<protein>
    <submittedName>
        <fullName evidence="2">Uncharacterized protein</fullName>
    </submittedName>
</protein>
<keyword evidence="1" id="KW-0812">Transmembrane</keyword>
<keyword evidence="1" id="KW-1133">Transmembrane helix</keyword>
<comment type="caution">
    <text evidence="2">The sequence shown here is derived from an EMBL/GenBank/DDBJ whole genome shotgun (WGS) entry which is preliminary data.</text>
</comment>